<proteinExistence type="predicted"/>
<dbReference type="Pfam" id="PF10117">
    <property type="entry name" value="McrBC"/>
    <property type="match status" value="1"/>
</dbReference>
<evidence type="ECO:0000313" key="2">
    <source>
        <dbReference type="Proteomes" id="UP000199227"/>
    </source>
</evidence>
<protein>
    <submittedName>
        <fullName evidence="1">5-methylcytosine-specific restriction endonuclease McrBC, regulatory subunit McrC</fullName>
    </submittedName>
</protein>
<dbReference type="STRING" id="223786.SAMN05216234_1732"/>
<keyword evidence="2" id="KW-1185">Reference proteome</keyword>
<sequence>MIKTVDNFIIEDLSDFENIAKSKNDSYYFKANKNDIKNNLNITLKDFKQNSNNIFMSFKDDKSKDDDLIIFFNRYQKNDNEKFYNIQTGNYIGQFTWEKVEIDIRSRFDDTFLKRMLNFANDVYLDDVDVTGKPNDEVDYSKFIIYYMFMQNLEKAFLLGLPKSYTTIKHHEIKVKGKVDINRFIRNDIPFKGRVSSVSREQKEIQEIVDVLYKAVKIIESNKFNIKNISLIKTHLTQYKSNRYVSNEIINRAINSKALQNPIFAPYKKVLEYASYIINGNNLEQNRDGQNSTYGFLVNIAELFEIYVTKLLQKEFPDWSVTSPKIELYKDQFFRRKIIPDIVMQKENQILVFDTKYKKMEFRGTKNGIWDVDRTDFFQIHSYISYYQNQKDLNVIAGGLLYPIEKKFDKNICHSNNLFGNDKTKFVVDGIELLESKTIENIIKEEKEFIGRIKKLICLTEC</sequence>
<dbReference type="OrthoDB" id="5366176at2"/>
<evidence type="ECO:0000313" key="1">
    <source>
        <dbReference type="EMBL" id="SFP99424.1"/>
    </source>
</evidence>
<dbReference type="Proteomes" id="UP000199227">
    <property type="component" value="Unassembled WGS sequence"/>
</dbReference>
<keyword evidence="1" id="KW-0255">Endonuclease</keyword>
<keyword evidence="1" id="KW-0540">Nuclease</keyword>
<dbReference type="PANTHER" id="PTHR38733">
    <property type="entry name" value="PROTEIN MCRC"/>
    <property type="match status" value="1"/>
</dbReference>
<gene>
    <name evidence="1" type="ORF">SAMN05216234_1732</name>
</gene>
<dbReference type="InterPro" id="IPR019292">
    <property type="entry name" value="McrC"/>
</dbReference>
<organism evidence="1 2">
    <name type="scientific">Hydrogenimonas thermophila</name>
    <dbReference type="NCBI Taxonomy" id="223786"/>
    <lineage>
        <taxon>Bacteria</taxon>
        <taxon>Pseudomonadati</taxon>
        <taxon>Campylobacterota</taxon>
        <taxon>Epsilonproteobacteria</taxon>
        <taxon>Campylobacterales</taxon>
        <taxon>Hydrogenimonadaceae</taxon>
        <taxon>Hydrogenimonas</taxon>
    </lineage>
</organism>
<name>A0A1I5UVR5_9BACT</name>
<dbReference type="AlphaFoldDB" id="A0A1I5UVR5"/>
<dbReference type="GO" id="GO:0004519">
    <property type="term" value="F:endonuclease activity"/>
    <property type="evidence" value="ECO:0007669"/>
    <property type="project" value="UniProtKB-KW"/>
</dbReference>
<dbReference type="RefSeq" id="WP_092914303.1">
    <property type="nucleotide sequence ID" value="NZ_FOXB01000073.1"/>
</dbReference>
<accession>A0A1I5UVR5</accession>
<keyword evidence="1" id="KW-0378">Hydrolase</keyword>
<reference evidence="1 2" key="1">
    <citation type="submission" date="2016-10" db="EMBL/GenBank/DDBJ databases">
        <authorList>
            <person name="de Groot N.N."/>
        </authorList>
    </citation>
    <scope>NUCLEOTIDE SEQUENCE [LARGE SCALE GENOMIC DNA]</scope>
    <source>
        <strain evidence="1 2">EP1-55-1</strain>
    </source>
</reference>
<dbReference type="PANTHER" id="PTHR38733:SF1">
    <property type="entry name" value="TYPE IV METHYL-DIRECTED RESTRICTION ENZYME ECOKMCRBC"/>
    <property type="match status" value="1"/>
</dbReference>
<dbReference type="EMBL" id="FOXB01000073">
    <property type="protein sequence ID" value="SFP99424.1"/>
    <property type="molecule type" value="Genomic_DNA"/>
</dbReference>